<evidence type="ECO:0000313" key="5">
    <source>
        <dbReference type="EMBL" id="ORX93094.1"/>
    </source>
</evidence>
<dbReference type="InterPro" id="IPR023393">
    <property type="entry name" value="START-like_dom_sf"/>
</dbReference>
<dbReference type="AlphaFoldDB" id="A0A1Y1Y681"/>
<keyword evidence="6" id="KW-1185">Reference proteome</keyword>
<dbReference type="InParanoid" id="A0A1Y1Y681"/>
<dbReference type="FunCoup" id="A0A1Y1Y681">
    <property type="interactions" value="300"/>
</dbReference>
<dbReference type="GO" id="GO:0005739">
    <property type="term" value="C:mitochondrion"/>
    <property type="evidence" value="ECO:0007669"/>
    <property type="project" value="TreeGrafter"/>
</dbReference>
<proteinExistence type="inferred from homology"/>
<dbReference type="InterPro" id="IPR005031">
    <property type="entry name" value="COQ10_START"/>
</dbReference>
<comment type="caution">
    <text evidence="5">The sequence shown here is derived from an EMBL/GenBank/DDBJ whole genome shotgun (WGS) entry which is preliminary data.</text>
</comment>
<evidence type="ECO:0000256" key="1">
    <source>
        <dbReference type="ARBA" id="ARBA00006885"/>
    </source>
</evidence>
<protein>
    <submittedName>
        <fullName evidence="5">Cyclase/dehydrase</fullName>
    </submittedName>
</protein>
<reference evidence="5 6" key="1">
    <citation type="submission" date="2016-07" db="EMBL/GenBank/DDBJ databases">
        <title>Pervasive Adenine N6-methylation of Active Genes in Fungi.</title>
        <authorList>
            <consortium name="DOE Joint Genome Institute"/>
            <person name="Mondo S.J."/>
            <person name="Dannebaum R.O."/>
            <person name="Kuo R.C."/>
            <person name="Labutti K."/>
            <person name="Haridas S."/>
            <person name="Kuo A."/>
            <person name="Salamov A."/>
            <person name="Ahrendt S.R."/>
            <person name="Lipzen A."/>
            <person name="Sullivan W."/>
            <person name="Andreopoulos W.B."/>
            <person name="Clum A."/>
            <person name="Lindquist E."/>
            <person name="Daum C."/>
            <person name="Ramamoorthy G.K."/>
            <person name="Gryganskyi A."/>
            <person name="Culley D."/>
            <person name="Magnuson J.K."/>
            <person name="James T.Y."/>
            <person name="O'Malley M.A."/>
            <person name="Stajich J.E."/>
            <person name="Spatafora J.W."/>
            <person name="Visel A."/>
            <person name="Grigoriev I.V."/>
        </authorList>
    </citation>
    <scope>NUCLEOTIDE SEQUENCE [LARGE SCALE GENOMIC DNA]</scope>
    <source>
        <strain evidence="5 6">CBS 931.73</strain>
    </source>
</reference>
<feature type="domain" description="Coenzyme Q-binding protein COQ10 START" evidence="4">
    <location>
        <begin position="8"/>
        <end position="150"/>
    </location>
</feature>
<evidence type="ECO:0000256" key="2">
    <source>
        <dbReference type="ARBA" id="ARBA00011814"/>
    </source>
</evidence>
<comment type="subunit">
    <text evidence="2">Interacts with coenzyme Q.</text>
</comment>
<dbReference type="SUPFAM" id="SSF55961">
    <property type="entry name" value="Bet v1-like"/>
    <property type="match status" value="1"/>
</dbReference>
<dbReference type="STRING" id="1314790.A0A1Y1Y681"/>
<dbReference type="GO" id="GO:0045333">
    <property type="term" value="P:cellular respiration"/>
    <property type="evidence" value="ECO:0007669"/>
    <property type="project" value="InterPro"/>
</dbReference>
<dbReference type="EMBL" id="MCFE01000247">
    <property type="protein sequence ID" value="ORX93094.1"/>
    <property type="molecule type" value="Genomic_DNA"/>
</dbReference>
<comment type="function">
    <text evidence="3">Required for the function of coenzyme Q in the respiratory chain. May serve as a chaperone or may be involved in the transport of Q6 from its site of synthesis to the catalytic sites of the respiratory complexes.</text>
</comment>
<dbReference type="PANTHER" id="PTHR12901">
    <property type="entry name" value="SPERM PROTEIN HOMOLOG"/>
    <property type="match status" value="1"/>
</dbReference>
<dbReference type="GO" id="GO:0048039">
    <property type="term" value="F:ubiquinone binding"/>
    <property type="evidence" value="ECO:0007669"/>
    <property type="project" value="InterPro"/>
</dbReference>
<sequence>MSTPTSRYSPQQLYEVVSNVDDYKKFLPWCSDSRVLVSRPPSAPLGGRKVMQAELVVGFQAFNERYTSEVTCDNPTQVRAVASNSLLFNHLENRWRFTPIPNPHQVPGSPPKQPLCQVDFYVNFEFSSPIHAQISNLFFDQVSSLMIKAFVDRCHQLYGPPSPVPRSLQGK</sequence>
<evidence type="ECO:0000259" key="4">
    <source>
        <dbReference type="Pfam" id="PF03364"/>
    </source>
</evidence>
<name>A0A1Y1Y681_9FUNG</name>
<evidence type="ECO:0000313" key="6">
    <source>
        <dbReference type="Proteomes" id="UP000193498"/>
    </source>
</evidence>
<dbReference type="InterPro" id="IPR044996">
    <property type="entry name" value="COQ10-like"/>
</dbReference>
<accession>A0A1Y1Y681</accession>
<comment type="similarity">
    <text evidence="1">Belongs to the COQ10 family.</text>
</comment>
<dbReference type="CDD" id="cd07813">
    <property type="entry name" value="COQ10p_like"/>
    <property type="match status" value="1"/>
</dbReference>
<dbReference type="Gene3D" id="3.30.530.20">
    <property type="match status" value="1"/>
</dbReference>
<dbReference type="OrthoDB" id="292693at2759"/>
<gene>
    <name evidence="5" type="ORF">K493DRAFT_285076</name>
</gene>
<evidence type="ECO:0000256" key="3">
    <source>
        <dbReference type="ARBA" id="ARBA00024947"/>
    </source>
</evidence>
<organism evidence="5 6">
    <name type="scientific">Basidiobolus meristosporus CBS 931.73</name>
    <dbReference type="NCBI Taxonomy" id="1314790"/>
    <lineage>
        <taxon>Eukaryota</taxon>
        <taxon>Fungi</taxon>
        <taxon>Fungi incertae sedis</taxon>
        <taxon>Zoopagomycota</taxon>
        <taxon>Entomophthoromycotina</taxon>
        <taxon>Basidiobolomycetes</taxon>
        <taxon>Basidiobolales</taxon>
        <taxon>Basidiobolaceae</taxon>
        <taxon>Basidiobolus</taxon>
    </lineage>
</organism>
<dbReference type="Pfam" id="PF03364">
    <property type="entry name" value="Polyketide_cyc"/>
    <property type="match status" value="1"/>
</dbReference>
<dbReference type="PANTHER" id="PTHR12901:SF10">
    <property type="entry name" value="COENZYME Q-BINDING PROTEIN COQ10, MITOCHONDRIAL"/>
    <property type="match status" value="1"/>
</dbReference>
<dbReference type="Proteomes" id="UP000193498">
    <property type="component" value="Unassembled WGS sequence"/>
</dbReference>